<dbReference type="InterPro" id="IPR018490">
    <property type="entry name" value="cNMP-bd_dom_sf"/>
</dbReference>
<organism evidence="2 3">
    <name type="scientific">Chryseobacterium phosphatilyticum</name>
    <dbReference type="NCBI Taxonomy" id="475075"/>
    <lineage>
        <taxon>Bacteria</taxon>
        <taxon>Pseudomonadati</taxon>
        <taxon>Bacteroidota</taxon>
        <taxon>Flavobacteriia</taxon>
        <taxon>Flavobacteriales</taxon>
        <taxon>Weeksellaceae</taxon>
        <taxon>Chryseobacterium group</taxon>
        <taxon>Chryseobacterium</taxon>
    </lineage>
</organism>
<feature type="domain" description="Cyclic nucleotide-binding" evidence="1">
    <location>
        <begin position="10"/>
        <end position="117"/>
    </location>
</feature>
<name>A0A316XDC0_9FLAO</name>
<dbReference type="Gene3D" id="2.60.120.10">
    <property type="entry name" value="Jelly Rolls"/>
    <property type="match status" value="1"/>
</dbReference>
<protein>
    <submittedName>
        <fullName evidence="2">CarD family transcriptional regulator</fullName>
    </submittedName>
</protein>
<evidence type="ECO:0000259" key="1">
    <source>
        <dbReference type="PROSITE" id="PS50042"/>
    </source>
</evidence>
<dbReference type="PROSITE" id="PS50042">
    <property type="entry name" value="CNMP_BINDING_3"/>
    <property type="match status" value="1"/>
</dbReference>
<accession>A0A316XDC0</accession>
<sequence length="188" mass="22062">MGYIRAYYEQIVKLQESEWAFIAGHFHRRVYAKNEIITRQGNTENFLSFVESGLVRSYIPDDDYGYTFNFGFEKEFTCAYDSFLTQTPSEYAMQALAETVVWQISYNDLQQVYNKTSVGNHLGRFASEKLFLAKNKRELSLLKLTARERYLKLFTEQPEMLKLVPLKYIASYIGITPQALSRIRRQIN</sequence>
<dbReference type="SUPFAM" id="SSF51206">
    <property type="entry name" value="cAMP-binding domain-like"/>
    <property type="match status" value="1"/>
</dbReference>
<comment type="caution">
    <text evidence="2">The sequence shown here is derived from an EMBL/GenBank/DDBJ whole genome shotgun (WGS) entry which is preliminary data.</text>
</comment>
<evidence type="ECO:0000313" key="2">
    <source>
        <dbReference type="EMBL" id="PWN69318.1"/>
    </source>
</evidence>
<reference evidence="2 3" key="1">
    <citation type="submission" date="2018-04" db="EMBL/GenBank/DDBJ databases">
        <title>Draft Genome Sequence of Phosphate-Solubilizing Chryseobacterium sp. ISE14 that is a Biocontrol and Plant Growth-Promoting Rhizobacterium Isolated from Cucumber.</title>
        <authorList>
            <person name="Jeong J.-J."/>
            <person name="Sang M.K."/>
            <person name="Choi I.-G."/>
            <person name="Kim K.D."/>
        </authorList>
    </citation>
    <scope>NUCLEOTIDE SEQUENCE [LARGE SCALE GENOMIC DNA]</scope>
    <source>
        <strain evidence="2 3">ISE14</strain>
    </source>
</reference>
<evidence type="ECO:0000313" key="3">
    <source>
        <dbReference type="Proteomes" id="UP000236594"/>
    </source>
</evidence>
<dbReference type="InterPro" id="IPR000595">
    <property type="entry name" value="cNMP-bd_dom"/>
</dbReference>
<dbReference type="InterPro" id="IPR014710">
    <property type="entry name" value="RmlC-like_jellyroll"/>
</dbReference>
<dbReference type="CDD" id="cd00038">
    <property type="entry name" value="CAP_ED"/>
    <property type="match status" value="1"/>
</dbReference>
<dbReference type="Pfam" id="PF00027">
    <property type="entry name" value="cNMP_binding"/>
    <property type="match status" value="1"/>
</dbReference>
<keyword evidence="3" id="KW-1185">Reference proteome</keyword>
<dbReference type="RefSeq" id="WP_109713031.1">
    <property type="nucleotide sequence ID" value="NZ_PPED02000003.1"/>
</dbReference>
<dbReference type="Proteomes" id="UP000236594">
    <property type="component" value="Unassembled WGS sequence"/>
</dbReference>
<dbReference type="OrthoDB" id="663011at2"/>
<proteinExistence type="predicted"/>
<dbReference type="EMBL" id="PPED02000003">
    <property type="protein sequence ID" value="PWN69318.1"/>
    <property type="molecule type" value="Genomic_DNA"/>
</dbReference>
<gene>
    <name evidence="2" type="ORF">C1631_014785</name>
</gene>
<dbReference type="AlphaFoldDB" id="A0A316XDC0"/>